<feature type="domain" description="Lsr2 dimerization" evidence="2">
    <location>
        <begin position="1"/>
        <end position="61"/>
    </location>
</feature>
<gene>
    <name evidence="4" type="ORF">FB466_0418</name>
</gene>
<dbReference type="Pfam" id="PF11774">
    <property type="entry name" value="Lsr2"/>
    <property type="match status" value="1"/>
</dbReference>
<dbReference type="GO" id="GO:0016746">
    <property type="term" value="F:acyltransferase activity"/>
    <property type="evidence" value="ECO:0007669"/>
    <property type="project" value="InterPro"/>
</dbReference>
<dbReference type="AlphaFoldDB" id="A0A543I4T3"/>
<dbReference type="InterPro" id="IPR036625">
    <property type="entry name" value="E3-bd_dom_sf"/>
</dbReference>
<dbReference type="EMBL" id="VFPN01000001">
    <property type="protein sequence ID" value="TQM65612.1"/>
    <property type="molecule type" value="Genomic_DNA"/>
</dbReference>
<dbReference type="GO" id="GO:0003677">
    <property type="term" value="F:DNA binding"/>
    <property type="evidence" value="ECO:0007669"/>
    <property type="project" value="UniProtKB-KW"/>
</dbReference>
<dbReference type="Gene3D" id="4.10.320.10">
    <property type="entry name" value="E3-binding domain"/>
    <property type="match status" value="1"/>
</dbReference>
<dbReference type="Pfam" id="PF23359">
    <property type="entry name" value="Lsr2_DNA-bd"/>
    <property type="match status" value="1"/>
</dbReference>
<dbReference type="InterPro" id="IPR055370">
    <property type="entry name" value="Lsr2_DNA-bd"/>
</dbReference>
<dbReference type="InterPro" id="IPR024412">
    <property type="entry name" value="Lsr2_dim_dom"/>
</dbReference>
<accession>A0A543I4T3</accession>
<proteinExistence type="predicted"/>
<dbReference type="Proteomes" id="UP000318331">
    <property type="component" value="Unassembled WGS sequence"/>
</dbReference>
<dbReference type="InterPro" id="IPR042261">
    <property type="entry name" value="Lsr2-like_dimerization"/>
</dbReference>
<comment type="caution">
    <text evidence="4">The sequence shown here is derived from an EMBL/GenBank/DDBJ whole genome shotgun (WGS) entry which is preliminary data.</text>
</comment>
<evidence type="ECO:0000313" key="4">
    <source>
        <dbReference type="EMBL" id="TQM65612.1"/>
    </source>
</evidence>
<reference evidence="4 5" key="1">
    <citation type="submission" date="2019-06" db="EMBL/GenBank/DDBJ databases">
        <title>Sequencing the genomes of 1000 actinobacteria strains.</title>
        <authorList>
            <person name="Klenk H.-P."/>
        </authorList>
    </citation>
    <scope>NUCLEOTIDE SEQUENCE [LARGE SCALE GENOMIC DNA]</scope>
    <source>
        <strain evidence="4 5">DSM 18031</strain>
    </source>
</reference>
<name>A0A543I4T3_9MICO</name>
<organism evidence="4 5">
    <name type="scientific">Klugiella xanthotipulae</name>
    <dbReference type="NCBI Taxonomy" id="244735"/>
    <lineage>
        <taxon>Bacteria</taxon>
        <taxon>Bacillati</taxon>
        <taxon>Actinomycetota</taxon>
        <taxon>Actinomycetes</taxon>
        <taxon>Micrococcales</taxon>
        <taxon>Microbacteriaceae</taxon>
        <taxon>Klugiella</taxon>
    </lineage>
</organism>
<feature type="domain" description="Lsr2 DNA-binding" evidence="3">
    <location>
        <begin position="79"/>
        <end position="108"/>
    </location>
</feature>
<protein>
    <submittedName>
        <fullName evidence="4">Lsr2 protein</fullName>
    </submittedName>
</protein>
<evidence type="ECO:0000259" key="2">
    <source>
        <dbReference type="Pfam" id="PF11774"/>
    </source>
</evidence>
<evidence type="ECO:0000313" key="5">
    <source>
        <dbReference type="Proteomes" id="UP000318331"/>
    </source>
</evidence>
<sequence>MAQKVITILIDDLTKEEISAEQGETVRFGLDDTDYIIDLSAENADELRATFKKYIDHARKASSVGTRAARGTAKPKKNLGEIREWLRANGHNVSDRGRIPNELIELFHNK</sequence>
<keyword evidence="5" id="KW-1185">Reference proteome</keyword>
<dbReference type="OrthoDB" id="4113332at2"/>
<dbReference type="RefSeq" id="WP_141915430.1">
    <property type="nucleotide sequence ID" value="NZ_BAAAYS010000001.1"/>
</dbReference>
<dbReference type="Gene3D" id="3.30.60.230">
    <property type="entry name" value="Lsr2, dimerization domain"/>
    <property type="match status" value="1"/>
</dbReference>
<evidence type="ECO:0000256" key="1">
    <source>
        <dbReference type="ARBA" id="ARBA00023125"/>
    </source>
</evidence>
<evidence type="ECO:0000259" key="3">
    <source>
        <dbReference type="Pfam" id="PF23359"/>
    </source>
</evidence>
<keyword evidence="1" id="KW-0238">DNA-binding</keyword>